<comment type="subcellular location">
    <subcellularLocation>
        <location evidence="2">Cell membrane</location>
    </subcellularLocation>
</comment>
<dbReference type="PRINTS" id="PR00344">
    <property type="entry name" value="BCTRLSENSOR"/>
</dbReference>
<name>A0ABN3L8P6_9MICO</name>
<dbReference type="RefSeq" id="WP_344254089.1">
    <property type="nucleotide sequence ID" value="NZ_BAAARE010000005.1"/>
</dbReference>
<keyword evidence="9" id="KW-0812">Transmembrane</keyword>
<dbReference type="SUPFAM" id="SSF47384">
    <property type="entry name" value="Homodimeric domain of signal transducing histidine kinase"/>
    <property type="match status" value="1"/>
</dbReference>
<reference evidence="11 12" key="1">
    <citation type="journal article" date="2019" name="Int. J. Syst. Evol. Microbiol.">
        <title>The Global Catalogue of Microorganisms (GCM) 10K type strain sequencing project: providing services to taxonomists for standard genome sequencing and annotation.</title>
        <authorList>
            <consortium name="The Broad Institute Genomics Platform"/>
            <consortium name="The Broad Institute Genome Sequencing Center for Infectious Disease"/>
            <person name="Wu L."/>
            <person name="Ma J."/>
        </authorList>
    </citation>
    <scope>NUCLEOTIDE SEQUENCE [LARGE SCALE GENOMIC DNA]</scope>
    <source>
        <strain evidence="11 12">JCM 16259</strain>
    </source>
</reference>
<feature type="compositionally biased region" description="Basic and acidic residues" evidence="8">
    <location>
        <begin position="272"/>
        <end position="284"/>
    </location>
</feature>
<keyword evidence="5" id="KW-0808">Transferase</keyword>
<evidence type="ECO:0000256" key="2">
    <source>
        <dbReference type="ARBA" id="ARBA00004236"/>
    </source>
</evidence>
<evidence type="ECO:0000256" key="1">
    <source>
        <dbReference type="ARBA" id="ARBA00000085"/>
    </source>
</evidence>
<keyword evidence="9" id="KW-1133">Transmembrane helix</keyword>
<dbReference type="InterPro" id="IPR004358">
    <property type="entry name" value="Sig_transdc_His_kin-like_C"/>
</dbReference>
<gene>
    <name evidence="11" type="ORF">GCM10009858_13830</name>
</gene>
<dbReference type="InterPro" id="IPR050736">
    <property type="entry name" value="Sensor_HK_Regulatory"/>
</dbReference>
<evidence type="ECO:0000256" key="8">
    <source>
        <dbReference type="SAM" id="MobiDB-lite"/>
    </source>
</evidence>
<dbReference type="InterPro" id="IPR005467">
    <property type="entry name" value="His_kinase_dom"/>
</dbReference>
<evidence type="ECO:0000256" key="9">
    <source>
        <dbReference type="SAM" id="Phobius"/>
    </source>
</evidence>
<dbReference type="CDD" id="cd00075">
    <property type="entry name" value="HATPase"/>
    <property type="match status" value="1"/>
</dbReference>
<feature type="transmembrane region" description="Helical" evidence="9">
    <location>
        <begin position="66"/>
        <end position="87"/>
    </location>
</feature>
<comment type="caution">
    <text evidence="11">The sequence shown here is derived from an EMBL/GenBank/DDBJ whole genome shotgun (WGS) entry which is preliminary data.</text>
</comment>
<evidence type="ECO:0000313" key="12">
    <source>
        <dbReference type="Proteomes" id="UP001500730"/>
    </source>
</evidence>
<dbReference type="Gene3D" id="3.30.565.10">
    <property type="entry name" value="Histidine kinase-like ATPase, C-terminal domain"/>
    <property type="match status" value="1"/>
</dbReference>
<dbReference type="SUPFAM" id="SSF55874">
    <property type="entry name" value="ATPase domain of HSP90 chaperone/DNA topoisomerase II/histidine kinase"/>
    <property type="match status" value="1"/>
</dbReference>
<proteinExistence type="predicted"/>
<dbReference type="SMART" id="SM00387">
    <property type="entry name" value="HATPase_c"/>
    <property type="match status" value="1"/>
</dbReference>
<dbReference type="EMBL" id="BAAARE010000005">
    <property type="protein sequence ID" value="GAA2477662.1"/>
    <property type="molecule type" value="Genomic_DNA"/>
</dbReference>
<protein>
    <recommendedName>
        <fullName evidence="3">histidine kinase</fullName>
        <ecNumber evidence="3">2.7.13.3</ecNumber>
    </recommendedName>
</protein>
<dbReference type="InterPro" id="IPR036097">
    <property type="entry name" value="HisK_dim/P_sf"/>
</dbReference>
<evidence type="ECO:0000259" key="10">
    <source>
        <dbReference type="PROSITE" id="PS50109"/>
    </source>
</evidence>
<keyword evidence="7" id="KW-0902">Two-component regulatory system</keyword>
<dbReference type="EC" id="2.7.13.3" evidence="3"/>
<dbReference type="PROSITE" id="PS50109">
    <property type="entry name" value="HIS_KIN"/>
    <property type="match status" value="1"/>
</dbReference>
<dbReference type="PANTHER" id="PTHR43711:SF1">
    <property type="entry name" value="HISTIDINE KINASE 1"/>
    <property type="match status" value="1"/>
</dbReference>
<evidence type="ECO:0000256" key="5">
    <source>
        <dbReference type="ARBA" id="ARBA00022679"/>
    </source>
</evidence>
<feature type="transmembrane region" description="Helical" evidence="9">
    <location>
        <begin position="31"/>
        <end position="54"/>
    </location>
</feature>
<evidence type="ECO:0000256" key="3">
    <source>
        <dbReference type="ARBA" id="ARBA00012438"/>
    </source>
</evidence>
<dbReference type="InterPro" id="IPR003594">
    <property type="entry name" value="HATPase_dom"/>
</dbReference>
<dbReference type="Gene3D" id="1.10.287.130">
    <property type="match status" value="1"/>
</dbReference>
<sequence>MIAEAALLAAVAAVAVGAVGALVVRALAVRSLVAAAVVAPVVVILSVAVGVVVTARAMFISDHDQAVTLVVTATSLPIAAVFGWLIARRVQELMRASAQEAAQRDRDRQVEQSRRELVAWVSHDLRTPLAGIRAMAEALEDGHAPADGSYPARIRSEADRMSDMVGGLLALSRLQSGTLRLDRAPVDIGDLVSDAVASARVLADRRGVQVTGSAPPRAVTASADVGELSRALSNLVTNALTHTPAGGTVDISLTAGRTHSGRDDVAAGTGRSEVDGPGPRHENGEDGGDDESDRVARVTVADACGGIPEDELDRLFEPGWRGTRARTPAAGVGAGLGLAVARGIARAHGGDVTVANTGPGCRFELTLPLLEAGPDHRP</sequence>
<keyword evidence="9" id="KW-0472">Membrane</keyword>
<dbReference type="SMART" id="SM00388">
    <property type="entry name" value="HisKA"/>
    <property type="match status" value="1"/>
</dbReference>
<keyword evidence="12" id="KW-1185">Reference proteome</keyword>
<dbReference type="GO" id="GO:0016301">
    <property type="term" value="F:kinase activity"/>
    <property type="evidence" value="ECO:0007669"/>
    <property type="project" value="UniProtKB-KW"/>
</dbReference>
<feature type="region of interest" description="Disordered" evidence="8">
    <location>
        <begin position="241"/>
        <end position="293"/>
    </location>
</feature>
<feature type="domain" description="Histidine kinase" evidence="10">
    <location>
        <begin position="120"/>
        <end position="371"/>
    </location>
</feature>
<keyword evidence="4" id="KW-0597">Phosphoprotein</keyword>
<evidence type="ECO:0000256" key="7">
    <source>
        <dbReference type="ARBA" id="ARBA00023012"/>
    </source>
</evidence>
<dbReference type="InterPro" id="IPR036890">
    <property type="entry name" value="HATPase_C_sf"/>
</dbReference>
<evidence type="ECO:0000256" key="6">
    <source>
        <dbReference type="ARBA" id="ARBA00022777"/>
    </source>
</evidence>
<dbReference type="Pfam" id="PF00512">
    <property type="entry name" value="HisKA"/>
    <property type="match status" value="1"/>
</dbReference>
<organism evidence="11 12">
    <name type="scientific">Terrabacter carboxydivorans</name>
    <dbReference type="NCBI Taxonomy" id="619730"/>
    <lineage>
        <taxon>Bacteria</taxon>
        <taxon>Bacillati</taxon>
        <taxon>Actinomycetota</taxon>
        <taxon>Actinomycetes</taxon>
        <taxon>Micrococcales</taxon>
        <taxon>Intrasporangiaceae</taxon>
        <taxon>Terrabacter</taxon>
    </lineage>
</organism>
<dbReference type="Pfam" id="PF02518">
    <property type="entry name" value="HATPase_c"/>
    <property type="match status" value="1"/>
</dbReference>
<dbReference type="PANTHER" id="PTHR43711">
    <property type="entry name" value="TWO-COMPONENT HISTIDINE KINASE"/>
    <property type="match status" value="1"/>
</dbReference>
<comment type="catalytic activity">
    <reaction evidence="1">
        <text>ATP + protein L-histidine = ADP + protein N-phospho-L-histidine.</text>
        <dbReference type="EC" id="2.7.13.3"/>
    </reaction>
</comment>
<dbReference type="Proteomes" id="UP001500730">
    <property type="component" value="Unassembled WGS sequence"/>
</dbReference>
<keyword evidence="6 11" id="KW-0418">Kinase</keyword>
<accession>A0ABN3L8P6</accession>
<dbReference type="CDD" id="cd00082">
    <property type="entry name" value="HisKA"/>
    <property type="match status" value="1"/>
</dbReference>
<evidence type="ECO:0000313" key="11">
    <source>
        <dbReference type="EMBL" id="GAA2477662.1"/>
    </source>
</evidence>
<evidence type="ECO:0000256" key="4">
    <source>
        <dbReference type="ARBA" id="ARBA00022553"/>
    </source>
</evidence>
<dbReference type="InterPro" id="IPR003661">
    <property type="entry name" value="HisK_dim/P_dom"/>
</dbReference>